<keyword evidence="2" id="KW-0677">Repeat</keyword>
<evidence type="ECO:0000256" key="1">
    <source>
        <dbReference type="ARBA" id="ARBA00022729"/>
    </source>
</evidence>
<dbReference type="InterPro" id="IPR038081">
    <property type="entry name" value="CalX-like_sf"/>
</dbReference>
<evidence type="ECO:0000256" key="3">
    <source>
        <dbReference type="ARBA" id="ARBA00022837"/>
    </source>
</evidence>
<feature type="domain" description="Calx-beta" evidence="5">
    <location>
        <begin position="28"/>
        <end position="112"/>
    </location>
</feature>
<keyword evidence="3" id="KW-0106">Calcium</keyword>
<dbReference type="Pfam" id="PF03160">
    <property type="entry name" value="Calx-beta"/>
    <property type="match status" value="1"/>
</dbReference>
<name>A0ABX6P0D7_9BURK</name>
<dbReference type="InterPro" id="IPR003644">
    <property type="entry name" value="Calx_beta"/>
</dbReference>
<keyword evidence="7" id="KW-1185">Reference proteome</keyword>
<feature type="region of interest" description="Disordered" evidence="4">
    <location>
        <begin position="125"/>
        <end position="150"/>
    </location>
</feature>
<evidence type="ECO:0000256" key="2">
    <source>
        <dbReference type="ARBA" id="ARBA00022737"/>
    </source>
</evidence>
<gene>
    <name evidence="6" type="ORF">HK414_03060</name>
</gene>
<evidence type="ECO:0000259" key="5">
    <source>
        <dbReference type="Pfam" id="PF03160"/>
    </source>
</evidence>
<dbReference type="SUPFAM" id="SSF141072">
    <property type="entry name" value="CalX-like"/>
    <property type="match status" value="1"/>
</dbReference>
<proteinExistence type="predicted"/>
<dbReference type="EMBL" id="CP053418">
    <property type="protein sequence ID" value="QJW83503.1"/>
    <property type="molecule type" value="Genomic_DNA"/>
</dbReference>
<evidence type="ECO:0000256" key="4">
    <source>
        <dbReference type="SAM" id="MobiDB-lite"/>
    </source>
</evidence>
<keyword evidence="1" id="KW-0732">Signal</keyword>
<accession>A0ABX6P0D7</accession>
<dbReference type="Proteomes" id="UP000500826">
    <property type="component" value="Chromosome"/>
</dbReference>
<evidence type="ECO:0000313" key="7">
    <source>
        <dbReference type="Proteomes" id="UP000500826"/>
    </source>
</evidence>
<reference evidence="6 7" key="2">
    <citation type="submission" date="2020-05" db="EMBL/GenBank/DDBJ databases">
        <authorList>
            <person name="Khan S.A."/>
            <person name="Jeon C.O."/>
            <person name="Chun B.H."/>
        </authorList>
    </citation>
    <scope>NUCLEOTIDE SEQUENCE [LARGE SCALE GENOMIC DNA]</scope>
    <source>
        <strain evidence="6 7">H242</strain>
    </source>
</reference>
<reference evidence="6 7" key="1">
    <citation type="submission" date="2020-05" db="EMBL/GenBank/DDBJ databases">
        <title>Ramlibacter rhizophilus sp. nov., isolated from rhizosphere soil of national flower Mugunghwa from South Korea.</title>
        <authorList>
            <person name="Zheng-Fei Y."/>
            <person name="Huan T."/>
        </authorList>
    </citation>
    <scope>NUCLEOTIDE SEQUENCE [LARGE SCALE GENOMIC DNA]</scope>
    <source>
        <strain evidence="6 7">H242</strain>
    </source>
</reference>
<organism evidence="6 7">
    <name type="scientific">Ramlibacter terrae</name>
    <dbReference type="NCBI Taxonomy" id="2732511"/>
    <lineage>
        <taxon>Bacteria</taxon>
        <taxon>Pseudomonadati</taxon>
        <taxon>Pseudomonadota</taxon>
        <taxon>Betaproteobacteria</taxon>
        <taxon>Burkholderiales</taxon>
        <taxon>Comamonadaceae</taxon>
        <taxon>Ramlibacter</taxon>
    </lineage>
</organism>
<protein>
    <recommendedName>
        <fullName evidence="5">Calx-beta domain-containing protein</fullName>
    </recommendedName>
</protein>
<feature type="compositionally biased region" description="Low complexity" evidence="4">
    <location>
        <begin position="135"/>
        <end position="150"/>
    </location>
</feature>
<dbReference type="Gene3D" id="2.60.40.2030">
    <property type="match status" value="1"/>
</dbReference>
<sequence length="150" mass="15152">MAKIVIDSSSLSYASISDVSFRTVGVPSLSINDVHVDESVGTAVFTITLSEASDVPVTVQYSTAAGVATTAGGTTATAATSGTDFTAVGLTTVTFAPGVTSQTITINVANDGDTPGTLESFLVNWPTRATPPSPTRRAPPSSATTTPPTR</sequence>
<evidence type="ECO:0000313" key="6">
    <source>
        <dbReference type="EMBL" id="QJW83503.1"/>
    </source>
</evidence>